<evidence type="ECO:0000313" key="3">
    <source>
        <dbReference type="Proteomes" id="UP000616885"/>
    </source>
</evidence>
<keyword evidence="1" id="KW-0732">Signal</keyword>
<dbReference type="Proteomes" id="UP000616885">
    <property type="component" value="Unassembled WGS sequence"/>
</dbReference>
<organism evidence="2 3">
    <name type="scientific">Bionectria ochroleuca</name>
    <name type="common">Gliocladium roseum</name>
    <dbReference type="NCBI Taxonomy" id="29856"/>
    <lineage>
        <taxon>Eukaryota</taxon>
        <taxon>Fungi</taxon>
        <taxon>Dikarya</taxon>
        <taxon>Ascomycota</taxon>
        <taxon>Pezizomycotina</taxon>
        <taxon>Sordariomycetes</taxon>
        <taxon>Hypocreomycetidae</taxon>
        <taxon>Hypocreales</taxon>
        <taxon>Bionectriaceae</taxon>
        <taxon>Clonostachys</taxon>
    </lineage>
</organism>
<gene>
    <name evidence="2" type="ORF">IM811_016417</name>
</gene>
<protein>
    <recommendedName>
        <fullName evidence="4">Ig-like domain-containing protein</fullName>
    </recommendedName>
</protein>
<sequence>MGMLSLLIGALWASSVVLSIEIPQTPTWPSGRCTDKSLTIPSWIITKYSVSGGTATFRVQNRAADPTGLNADIECKGAGQCHGSSGSDEMRVSLSQDGEDTTITITELWVCGDAGDKVIFYASGSTAITQCPGSDCASPIPYLVQGSTTLPVPLSPAQPVPPPGFDQPSCSNIGDDQWVVSEVSYKNYTKGQCKQWYSPDRICLDPVNFLSKGVYLHLKVTNNAIAHEVACDFTPSYGSSFPPSPLRCTGGEFNEIALDVTLTGTAPDFDLKIEQLWYCLENPSTNVSPTVIVGSGNTSLQLECASSAGITGSADDIITTCTDPSSSHSVHGTQDAKNSLPDFSLVTAYPAKGGCTFDSVVNPTWYMRGMYFETNDYPVDNPKSATLSRFTCGLTGPGFADYFFYVFEALSGSGIETVYNCNSYNDGKPADDHWNCTYSFDPFNKIISLNKVWKCSDKNKEAPLYFNGIGTFDWKVDPYYRCTTTDTSLSCSWYDSLATLQPGLPFDIPTVTVSLTKVAPARIESLRINGNWTLEGAGGIFGVQQT</sequence>
<dbReference type="AlphaFoldDB" id="A0A8H7N5B2"/>
<name>A0A8H7N5B2_BIOOC</name>
<accession>A0A8H7N5B2</accession>
<evidence type="ECO:0000256" key="1">
    <source>
        <dbReference type="SAM" id="SignalP"/>
    </source>
</evidence>
<evidence type="ECO:0008006" key="4">
    <source>
        <dbReference type="Google" id="ProtNLM"/>
    </source>
</evidence>
<reference evidence="2" key="1">
    <citation type="submission" date="2020-10" db="EMBL/GenBank/DDBJ databases">
        <title>High-Quality Genome Resource of Clonostachys rosea strain S41 by Oxford Nanopore Long-Read Sequencing.</title>
        <authorList>
            <person name="Wang H."/>
        </authorList>
    </citation>
    <scope>NUCLEOTIDE SEQUENCE</scope>
    <source>
        <strain evidence="2">S41</strain>
    </source>
</reference>
<dbReference type="EMBL" id="JADCTT010000008">
    <property type="protein sequence ID" value="KAF9748622.1"/>
    <property type="molecule type" value="Genomic_DNA"/>
</dbReference>
<evidence type="ECO:0000313" key="2">
    <source>
        <dbReference type="EMBL" id="KAF9748622.1"/>
    </source>
</evidence>
<proteinExistence type="predicted"/>
<feature type="signal peptide" evidence="1">
    <location>
        <begin position="1"/>
        <end position="19"/>
    </location>
</feature>
<feature type="chain" id="PRO_5034938166" description="Ig-like domain-containing protein" evidence="1">
    <location>
        <begin position="20"/>
        <end position="546"/>
    </location>
</feature>
<comment type="caution">
    <text evidence="2">The sequence shown here is derived from an EMBL/GenBank/DDBJ whole genome shotgun (WGS) entry which is preliminary data.</text>
</comment>